<organism evidence="2 3">
    <name type="scientific">Roseovarius indicus</name>
    <dbReference type="NCBI Taxonomy" id="540747"/>
    <lineage>
        <taxon>Bacteria</taxon>
        <taxon>Pseudomonadati</taxon>
        <taxon>Pseudomonadota</taxon>
        <taxon>Alphaproteobacteria</taxon>
        <taxon>Rhodobacterales</taxon>
        <taxon>Roseobacteraceae</taxon>
        <taxon>Roseovarius</taxon>
    </lineage>
</organism>
<reference evidence="2 3" key="1">
    <citation type="submission" date="2018-08" db="EMBL/GenBank/DDBJ databases">
        <title>Genetic Globetrotter - A new plasmid hitch-hiking vast phylogenetic and geographic distances.</title>
        <authorList>
            <person name="Vollmers J."/>
            <person name="Petersen J."/>
        </authorList>
    </citation>
    <scope>NUCLEOTIDE SEQUENCE [LARGE SCALE GENOMIC DNA]</scope>
    <source>
        <strain evidence="2 3">DSM 26383</strain>
    </source>
</reference>
<sequence>MSASSDKPVRSVLWVGLGCSGLIVTVEGAYAVALILGLAATEVPGAPIGEPYFTVMEGLILLMMPAVVGLAVAVHATCASRRRPFALAAIVFAAMLATVTSCVHAVILALGRESALADKPYLLSFEWPSVVYVLDVLAWDVFFGFFAVCLGSSFERGGFGGWLRWVLIASGVLAFAGLWGAVIGDMRFRNIGILGYVAGFTVAAAGLAVHYRRCLRRVA</sequence>
<feature type="transmembrane region" description="Helical" evidence="1">
    <location>
        <begin position="130"/>
        <end position="150"/>
    </location>
</feature>
<evidence type="ECO:0000313" key="3">
    <source>
        <dbReference type="Proteomes" id="UP000325785"/>
    </source>
</evidence>
<dbReference type="OrthoDB" id="1426566at2"/>
<dbReference type="KEGG" id="rid:RIdsm_04523"/>
<accession>A0A5P3AIX8</accession>
<keyword evidence="1" id="KW-0812">Transmembrane</keyword>
<evidence type="ECO:0000313" key="2">
    <source>
        <dbReference type="EMBL" id="QEW28684.1"/>
    </source>
</evidence>
<feature type="transmembrane region" description="Helical" evidence="1">
    <location>
        <begin position="85"/>
        <end position="110"/>
    </location>
</feature>
<dbReference type="Proteomes" id="UP000325785">
    <property type="component" value="Chromosome"/>
</dbReference>
<proteinExistence type="predicted"/>
<feature type="transmembrane region" description="Helical" evidence="1">
    <location>
        <begin position="162"/>
        <end position="181"/>
    </location>
</feature>
<dbReference type="EMBL" id="CP031598">
    <property type="protein sequence ID" value="QEW28684.1"/>
    <property type="molecule type" value="Genomic_DNA"/>
</dbReference>
<feature type="transmembrane region" description="Helical" evidence="1">
    <location>
        <begin position="193"/>
        <end position="211"/>
    </location>
</feature>
<keyword evidence="1" id="KW-1133">Transmembrane helix</keyword>
<dbReference type="RefSeq" id="WP_057820409.1">
    <property type="nucleotide sequence ID" value="NZ_CP031598.1"/>
</dbReference>
<gene>
    <name evidence="2" type="ORF">RIdsm_04523</name>
</gene>
<feature type="transmembrane region" description="Helical" evidence="1">
    <location>
        <begin position="12"/>
        <end position="40"/>
    </location>
</feature>
<feature type="transmembrane region" description="Helical" evidence="1">
    <location>
        <begin position="52"/>
        <end position="73"/>
    </location>
</feature>
<evidence type="ECO:0000256" key="1">
    <source>
        <dbReference type="SAM" id="Phobius"/>
    </source>
</evidence>
<name>A0A5P3AIX8_9RHOB</name>
<protein>
    <submittedName>
        <fullName evidence="2">Uncharacterized protein</fullName>
    </submittedName>
</protein>
<keyword evidence="1" id="KW-0472">Membrane</keyword>
<dbReference type="AlphaFoldDB" id="A0A5P3AIX8"/>